<accession>A0AAF0YGT5</accession>
<evidence type="ECO:0000313" key="3">
    <source>
        <dbReference type="Proteomes" id="UP000827549"/>
    </source>
</evidence>
<organism evidence="2 3">
    <name type="scientific">Vanrija pseudolonga</name>
    <dbReference type="NCBI Taxonomy" id="143232"/>
    <lineage>
        <taxon>Eukaryota</taxon>
        <taxon>Fungi</taxon>
        <taxon>Dikarya</taxon>
        <taxon>Basidiomycota</taxon>
        <taxon>Agaricomycotina</taxon>
        <taxon>Tremellomycetes</taxon>
        <taxon>Trichosporonales</taxon>
        <taxon>Trichosporonaceae</taxon>
        <taxon>Vanrija</taxon>
    </lineage>
</organism>
<evidence type="ECO:0000313" key="2">
    <source>
        <dbReference type="EMBL" id="WOO84346.1"/>
    </source>
</evidence>
<protein>
    <submittedName>
        <fullName evidence="2">Uncharacterized protein</fullName>
    </submittedName>
</protein>
<evidence type="ECO:0000256" key="1">
    <source>
        <dbReference type="SAM" id="MobiDB-lite"/>
    </source>
</evidence>
<dbReference type="AlphaFoldDB" id="A0AAF0YGT5"/>
<dbReference type="GeneID" id="87811037"/>
<proteinExistence type="predicted"/>
<name>A0AAF0YGT5_9TREE</name>
<keyword evidence="3" id="KW-1185">Reference proteome</keyword>
<dbReference type="EMBL" id="CP086719">
    <property type="protein sequence ID" value="WOO84346.1"/>
    <property type="molecule type" value="Genomic_DNA"/>
</dbReference>
<dbReference type="Proteomes" id="UP000827549">
    <property type="component" value="Chromosome 6"/>
</dbReference>
<feature type="compositionally biased region" description="Acidic residues" evidence="1">
    <location>
        <begin position="119"/>
        <end position="128"/>
    </location>
</feature>
<dbReference type="RefSeq" id="XP_062630372.1">
    <property type="nucleotide sequence ID" value="XM_062774388.1"/>
</dbReference>
<gene>
    <name evidence="2" type="ORF">LOC62_06G007866</name>
</gene>
<feature type="region of interest" description="Disordered" evidence="1">
    <location>
        <begin position="101"/>
        <end position="128"/>
    </location>
</feature>
<sequence length="128" mass="14792">MPLIYELFHPNRQAYTVEQWHDLRVRLFHLLGEDTTVREYVLSRPPAPGRVLFVMEDRFTLSREQLGRLRGCLFWVVAVPHHVRVVEDGVVINGRAVPRELVGEEGSDDGSSWAHMPEEYEEEGVLPT</sequence>
<reference evidence="2" key="1">
    <citation type="submission" date="2023-10" db="EMBL/GenBank/DDBJ databases">
        <authorList>
            <person name="Noh H."/>
        </authorList>
    </citation>
    <scope>NUCLEOTIDE SEQUENCE</scope>
    <source>
        <strain evidence="2">DUCC4014</strain>
    </source>
</reference>